<gene>
    <name evidence="1" type="ORF">MNODULE_07985</name>
</gene>
<reference evidence="1 2" key="1">
    <citation type="journal article" date="2020" name="Nature">
        <title>Bacterial chemolithoautotrophy via manganese oxidation.</title>
        <authorList>
            <person name="Yu H."/>
            <person name="Leadbetter J.R."/>
        </authorList>
    </citation>
    <scope>NUCLEOTIDE SEQUENCE [LARGE SCALE GENOMIC DNA]</scope>
    <source>
        <strain evidence="1 2">Mn-1</strain>
    </source>
</reference>
<keyword evidence="1" id="KW-0012">Acyltransferase</keyword>
<accession>A0A7X6IAR9</accession>
<dbReference type="Gene3D" id="2.160.10.10">
    <property type="entry name" value="Hexapeptide repeat proteins"/>
    <property type="match status" value="1"/>
</dbReference>
<dbReference type="InterPro" id="IPR051159">
    <property type="entry name" value="Hexapeptide_acetyltransf"/>
</dbReference>
<dbReference type="InterPro" id="IPR011004">
    <property type="entry name" value="Trimer_LpxA-like_sf"/>
</dbReference>
<proteinExistence type="predicted"/>
<dbReference type="PANTHER" id="PTHR23416">
    <property type="entry name" value="SIALIC ACID SYNTHASE-RELATED"/>
    <property type="match status" value="1"/>
</dbReference>
<evidence type="ECO:0000313" key="1">
    <source>
        <dbReference type="EMBL" id="NKE70674.1"/>
    </source>
</evidence>
<dbReference type="CDD" id="cd04647">
    <property type="entry name" value="LbH_MAT_like"/>
    <property type="match status" value="1"/>
</dbReference>
<dbReference type="EMBL" id="VTOW01000001">
    <property type="protein sequence ID" value="NKE70674.1"/>
    <property type="molecule type" value="Genomic_DNA"/>
</dbReference>
<evidence type="ECO:0000313" key="2">
    <source>
        <dbReference type="Proteomes" id="UP000534783"/>
    </source>
</evidence>
<comment type="caution">
    <text evidence="1">The sequence shown here is derived from an EMBL/GenBank/DDBJ whole genome shotgun (WGS) entry which is preliminary data.</text>
</comment>
<sequence length="240" mass="26867">MGLQQLALKIRKREGTFYKGLYQLAIRVRHLACPVFVPLHRFLYYERLSRKSAWHYLRRVFYWEPLFKSICREVGPRFRLVSGIPWVEGYLDIRIGADVTLNGITTLAGATVWEKPALEIGDDSYIGYQVTITVGPRVRIGRHVLIADRVSLIGYDGHPQDPVERRNHRPAPREDGRPIVIEDNAWICSNATILKGVTVGEGAIVAAHAVVTSDVPSYAVVAGNPARVVKQLSSAVRSEA</sequence>
<dbReference type="Pfam" id="PF00132">
    <property type="entry name" value="Hexapep"/>
    <property type="match status" value="1"/>
</dbReference>
<organism evidence="1 2">
    <name type="scientific">Candidatus Manganitrophus noduliformans</name>
    <dbReference type="NCBI Taxonomy" id="2606439"/>
    <lineage>
        <taxon>Bacteria</taxon>
        <taxon>Pseudomonadati</taxon>
        <taxon>Nitrospirota</taxon>
        <taxon>Nitrospiria</taxon>
        <taxon>Candidatus Troglogloeales</taxon>
        <taxon>Candidatus Manganitrophaceae</taxon>
        <taxon>Candidatus Manganitrophus</taxon>
    </lineage>
</organism>
<keyword evidence="1" id="KW-0808">Transferase</keyword>
<dbReference type="Proteomes" id="UP000534783">
    <property type="component" value="Unassembled WGS sequence"/>
</dbReference>
<dbReference type="SUPFAM" id="SSF51161">
    <property type="entry name" value="Trimeric LpxA-like enzymes"/>
    <property type="match status" value="1"/>
</dbReference>
<dbReference type="RefSeq" id="WP_168058912.1">
    <property type="nucleotide sequence ID" value="NZ_VTOW01000001.1"/>
</dbReference>
<protein>
    <submittedName>
        <fullName evidence="1">Acyltransferase</fullName>
    </submittedName>
</protein>
<dbReference type="AlphaFoldDB" id="A0A7X6IAR9"/>
<name>A0A7X6IAR9_9BACT</name>
<dbReference type="InterPro" id="IPR001451">
    <property type="entry name" value="Hexapep"/>
</dbReference>
<dbReference type="GO" id="GO:0016746">
    <property type="term" value="F:acyltransferase activity"/>
    <property type="evidence" value="ECO:0007669"/>
    <property type="project" value="UniProtKB-KW"/>
</dbReference>
<keyword evidence="2" id="KW-1185">Reference proteome</keyword>